<accession>A0ACB8BUB5</accession>
<gene>
    <name evidence="1" type="ORF">BV22DRAFT_1002424</name>
</gene>
<name>A0ACB8BUB5_9AGAM</name>
<evidence type="ECO:0000313" key="2">
    <source>
        <dbReference type="Proteomes" id="UP000790709"/>
    </source>
</evidence>
<comment type="caution">
    <text evidence="1">The sequence shown here is derived from an EMBL/GenBank/DDBJ whole genome shotgun (WGS) entry which is preliminary data.</text>
</comment>
<sequence>MAESVEASFTFEKRETPTEEQLAASQRAAMGVGASVVHFLGCKKHKDDPILIQIASQAFFALYLRWIAKSWIIGDKTYDRFLDTVYGRIRDAEAQAISGRWRALTRAHIQQAQHDEAQRIASLVNAIVSGLADILLAAGCSAPVEELREALKKRFNEKIAVMVELAMRINRVIGEDVTSGNLEVVAISSAAPFDKATMEDAYEDGRADLKASDNNRVLCPTDLGLRRLTRISTIGQSQWEEKLLLRPKVALESVVDNVDDW</sequence>
<proteinExistence type="predicted"/>
<evidence type="ECO:0000313" key="1">
    <source>
        <dbReference type="EMBL" id="KAH7929505.1"/>
    </source>
</evidence>
<dbReference type="EMBL" id="MU266340">
    <property type="protein sequence ID" value="KAH7929505.1"/>
    <property type="molecule type" value="Genomic_DNA"/>
</dbReference>
<organism evidence="1 2">
    <name type="scientific">Leucogyrophana mollusca</name>
    <dbReference type="NCBI Taxonomy" id="85980"/>
    <lineage>
        <taxon>Eukaryota</taxon>
        <taxon>Fungi</taxon>
        <taxon>Dikarya</taxon>
        <taxon>Basidiomycota</taxon>
        <taxon>Agaricomycotina</taxon>
        <taxon>Agaricomycetes</taxon>
        <taxon>Agaricomycetidae</taxon>
        <taxon>Boletales</taxon>
        <taxon>Boletales incertae sedis</taxon>
        <taxon>Leucogyrophana</taxon>
    </lineage>
</organism>
<protein>
    <submittedName>
        <fullName evidence="1">Uncharacterized protein</fullName>
    </submittedName>
</protein>
<keyword evidence="2" id="KW-1185">Reference proteome</keyword>
<dbReference type="Proteomes" id="UP000790709">
    <property type="component" value="Unassembled WGS sequence"/>
</dbReference>
<reference evidence="1" key="1">
    <citation type="journal article" date="2021" name="New Phytol.">
        <title>Evolutionary innovations through gain and loss of genes in the ectomycorrhizal Boletales.</title>
        <authorList>
            <person name="Wu G."/>
            <person name="Miyauchi S."/>
            <person name="Morin E."/>
            <person name="Kuo A."/>
            <person name="Drula E."/>
            <person name="Varga T."/>
            <person name="Kohler A."/>
            <person name="Feng B."/>
            <person name="Cao Y."/>
            <person name="Lipzen A."/>
            <person name="Daum C."/>
            <person name="Hundley H."/>
            <person name="Pangilinan J."/>
            <person name="Johnson J."/>
            <person name="Barry K."/>
            <person name="LaButti K."/>
            <person name="Ng V."/>
            <person name="Ahrendt S."/>
            <person name="Min B."/>
            <person name="Choi I.G."/>
            <person name="Park H."/>
            <person name="Plett J.M."/>
            <person name="Magnuson J."/>
            <person name="Spatafora J.W."/>
            <person name="Nagy L.G."/>
            <person name="Henrissat B."/>
            <person name="Grigoriev I.V."/>
            <person name="Yang Z.L."/>
            <person name="Xu J."/>
            <person name="Martin F.M."/>
        </authorList>
    </citation>
    <scope>NUCLEOTIDE SEQUENCE</scope>
    <source>
        <strain evidence="1">KUC20120723A-06</strain>
    </source>
</reference>